<gene>
    <name evidence="11" type="ORF">ACFP1K_20720</name>
</gene>
<dbReference type="InterPro" id="IPR043968">
    <property type="entry name" value="SGNH"/>
</dbReference>
<dbReference type="InterPro" id="IPR050879">
    <property type="entry name" value="Acyltransferase_3"/>
</dbReference>
<name>A0ABW1NJZ3_9ACTN</name>
<evidence type="ECO:0000256" key="2">
    <source>
        <dbReference type="ARBA" id="ARBA00022475"/>
    </source>
</evidence>
<feature type="transmembrane region" description="Helical" evidence="8">
    <location>
        <begin position="135"/>
        <end position="156"/>
    </location>
</feature>
<evidence type="ECO:0000256" key="1">
    <source>
        <dbReference type="ARBA" id="ARBA00004651"/>
    </source>
</evidence>
<evidence type="ECO:0000256" key="3">
    <source>
        <dbReference type="ARBA" id="ARBA00022679"/>
    </source>
</evidence>
<dbReference type="PANTHER" id="PTHR23028:SF53">
    <property type="entry name" value="ACYL_TRANSF_3 DOMAIN-CONTAINING PROTEIN"/>
    <property type="match status" value="1"/>
</dbReference>
<feature type="domain" description="SGNH" evidence="10">
    <location>
        <begin position="432"/>
        <end position="662"/>
    </location>
</feature>
<dbReference type="PANTHER" id="PTHR23028">
    <property type="entry name" value="ACETYLTRANSFERASE"/>
    <property type="match status" value="1"/>
</dbReference>
<feature type="transmembrane region" description="Helical" evidence="8">
    <location>
        <begin position="353"/>
        <end position="371"/>
    </location>
</feature>
<dbReference type="Proteomes" id="UP001596137">
    <property type="component" value="Unassembled WGS sequence"/>
</dbReference>
<feature type="transmembrane region" description="Helical" evidence="8">
    <location>
        <begin position="245"/>
        <end position="267"/>
    </location>
</feature>
<keyword evidence="5 8" id="KW-1133">Transmembrane helix</keyword>
<feature type="domain" description="Acyltransferase 3" evidence="9">
    <location>
        <begin position="4"/>
        <end position="331"/>
    </location>
</feature>
<feature type="transmembrane region" description="Helical" evidence="8">
    <location>
        <begin position="314"/>
        <end position="333"/>
    </location>
</feature>
<feature type="transmembrane region" description="Helical" evidence="8">
    <location>
        <begin position="193"/>
        <end position="213"/>
    </location>
</feature>
<comment type="subcellular location">
    <subcellularLocation>
        <location evidence="1">Cell membrane</location>
        <topology evidence="1">Multi-pass membrane protein</topology>
    </subcellularLocation>
</comment>
<evidence type="ECO:0000256" key="8">
    <source>
        <dbReference type="SAM" id="Phobius"/>
    </source>
</evidence>
<protein>
    <submittedName>
        <fullName evidence="11">Acyltransferase family protein</fullName>
        <ecNumber evidence="11">2.3.1.-</ecNumber>
    </submittedName>
</protein>
<dbReference type="InterPro" id="IPR036514">
    <property type="entry name" value="SGNH_hydro_sf"/>
</dbReference>
<evidence type="ECO:0000256" key="4">
    <source>
        <dbReference type="ARBA" id="ARBA00022692"/>
    </source>
</evidence>
<reference evidence="12" key="1">
    <citation type="journal article" date="2019" name="Int. J. Syst. Evol. Microbiol.">
        <title>The Global Catalogue of Microorganisms (GCM) 10K type strain sequencing project: providing services to taxonomists for standard genome sequencing and annotation.</title>
        <authorList>
            <consortium name="The Broad Institute Genomics Platform"/>
            <consortium name="The Broad Institute Genome Sequencing Center for Infectious Disease"/>
            <person name="Wu L."/>
            <person name="Ma J."/>
        </authorList>
    </citation>
    <scope>NUCLEOTIDE SEQUENCE [LARGE SCALE GENOMIC DNA]</scope>
    <source>
        <strain evidence="12">JCM 30346</strain>
    </source>
</reference>
<dbReference type="EMBL" id="JBHSRF010000030">
    <property type="protein sequence ID" value="MFC6083605.1"/>
    <property type="molecule type" value="Genomic_DNA"/>
</dbReference>
<feature type="transmembrane region" description="Helical" evidence="8">
    <location>
        <begin position="274"/>
        <end position="294"/>
    </location>
</feature>
<accession>A0ABW1NJZ3</accession>
<sequence length="674" mass="72240">MKRADIEGLRAVAVGLVVLSHCGVPLLAGGYVGVDVFFVISGFLITSLLSRELTRTGRISIGGFYARRALRLLPASTLVLLTTLLASRVWLSPVRFPEYAWDGLSSAFYAVNLRLAITGTDYLAQAGPPSPFQHFWSLAVEEQFYLLWPLLILITWRAARSRAYLVGLSLVLCGASFALSVTETGRSAPWAYFGSHTRAWELGCGALLALVPIRRIPARLAVPMSWTGLAGVVLPALLFDTTTAYPGHLALLPVLGSMTVIAGGAVASRWNAGLVLGRAPLVWAGGLSYAWYLWHWPFIVIGPKALGLAPSVPLHLALSGLSLVVAAATLLAVENPLRFHRGLRGRPGRGVGLGAALSGGTVVLCLLAIAVPQQIAAGRPAPDLGARLSVSTDPAADLQAALAEPPSELPANLKPALAEVRSTESPVYRDGCHLGYDSDWSPPCVYGDLRSRTSVVLFGDSHAAQWFPALEKLALQRHWRLVSLTKAWCKVAAVTTIRSSRPYTSCDRWRKKALTRIAELRPAMVVMSSSDDGTLAVKTKDPHKAWVTGFRETFRAVAASGARPVVVMDTPWPKGDAPECVAANPSRLARCANHLPGAIEDQSRRDAVAEAAGDTGATPIDPTHWLCSATGLCPPVVRDTLIYRDDSHMTEQYAEILAPILATLLPPLRAPLPR</sequence>
<dbReference type="SUPFAM" id="SSF52266">
    <property type="entry name" value="SGNH hydrolase"/>
    <property type="match status" value="1"/>
</dbReference>
<feature type="transmembrane region" description="Helical" evidence="8">
    <location>
        <begin position="220"/>
        <end position="239"/>
    </location>
</feature>
<feature type="transmembrane region" description="Helical" evidence="8">
    <location>
        <begin position="163"/>
        <end position="181"/>
    </location>
</feature>
<evidence type="ECO:0000256" key="5">
    <source>
        <dbReference type="ARBA" id="ARBA00022989"/>
    </source>
</evidence>
<dbReference type="InterPro" id="IPR002656">
    <property type="entry name" value="Acyl_transf_3_dom"/>
</dbReference>
<dbReference type="Pfam" id="PF19040">
    <property type="entry name" value="SGNH"/>
    <property type="match status" value="1"/>
</dbReference>
<dbReference type="GO" id="GO:0016746">
    <property type="term" value="F:acyltransferase activity"/>
    <property type="evidence" value="ECO:0007669"/>
    <property type="project" value="UniProtKB-KW"/>
</dbReference>
<evidence type="ECO:0000256" key="6">
    <source>
        <dbReference type="ARBA" id="ARBA00023136"/>
    </source>
</evidence>
<proteinExistence type="predicted"/>
<feature type="transmembrane region" description="Helical" evidence="8">
    <location>
        <begin position="70"/>
        <end position="91"/>
    </location>
</feature>
<evidence type="ECO:0000313" key="11">
    <source>
        <dbReference type="EMBL" id="MFC6083605.1"/>
    </source>
</evidence>
<dbReference type="RefSeq" id="WP_380755751.1">
    <property type="nucleotide sequence ID" value="NZ_JBHSRF010000030.1"/>
</dbReference>
<feature type="transmembrane region" description="Helical" evidence="8">
    <location>
        <begin position="26"/>
        <end position="49"/>
    </location>
</feature>
<dbReference type="Gene3D" id="3.40.50.1110">
    <property type="entry name" value="SGNH hydrolase"/>
    <property type="match status" value="1"/>
</dbReference>
<keyword evidence="3 11" id="KW-0808">Transferase</keyword>
<dbReference type="Pfam" id="PF01757">
    <property type="entry name" value="Acyl_transf_3"/>
    <property type="match status" value="1"/>
</dbReference>
<dbReference type="EC" id="2.3.1.-" evidence="11"/>
<evidence type="ECO:0000259" key="10">
    <source>
        <dbReference type="Pfam" id="PF19040"/>
    </source>
</evidence>
<organism evidence="11 12">
    <name type="scientific">Sphaerisporangium aureirubrum</name>
    <dbReference type="NCBI Taxonomy" id="1544736"/>
    <lineage>
        <taxon>Bacteria</taxon>
        <taxon>Bacillati</taxon>
        <taxon>Actinomycetota</taxon>
        <taxon>Actinomycetes</taxon>
        <taxon>Streptosporangiales</taxon>
        <taxon>Streptosporangiaceae</taxon>
        <taxon>Sphaerisporangium</taxon>
    </lineage>
</organism>
<keyword evidence="6 8" id="KW-0472">Membrane</keyword>
<evidence type="ECO:0000259" key="9">
    <source>
        <dbReference type="Pfam" id="PF01757"/>
    </source>
</evidence>
<keyword evidence="4 8" id="KW-0812">Transmembrane</keyword>
<comment type="caution">
    <text evidence="11">The sequence shown here is derived from an EMBL/GenBank/DDBJ whole genome shotgun (WGS) entry which is preliminary data.</text>
</comment>
<keyword evidence="7 11" id="KW-0012">Acyltransferase</keyword>
<evidence type="ECO:0000313" key="12">
    <source>
        <dbReference type="Proteomes" id="UP001596137"/>
    </source>
</evidence>
<keyword evidence="2" id="KW-1003">Cell membrane</keyword>
<keyword evidence="12" id="KW-1185">Reference proteome</keyword>
<evidence type="ECO:0000256" key="7">
    <source>
        <dbReference type="ARBA" id="ARBA00023315"/>
    </source>
</evidence>